<comment type="caution">
    <text evidence="1">The sequence shown here is derived from an EMBL/GenBank/DDBJ whole genome shotgun (WGS) entry which is preliminary data.</text>
</comment>
<dbReference type="EMBL" id="MEUG01000001">
    <property type="protein sequence ID" value="OGC28283.1"/>
    <property type="molecule type" value="Genomic_DNA"/>
</dbReference>
<gene>
    <name evidence="1" type="ORF">A3K49_04800</name>
</gene>
<sequence>MLNIYNHASLPIDPTATYYAAVAKDPIDKYGANPKEVKITGQGFEVVDFTLEYDQGPVLPLPGAVQLFISRSGNDIKLTWNDDELTADQKPPKIFGLNKAAGGGAFDNAKTDWVDITSSLVKNVNGKDYLHTQQVGGGATEYYYKAMWKDKVKDDLYNGASILESAWAVGKFNIDLNKGWNLVAMPMNSQGGADISAVIGGQLTPNSSTGDEVYKANLDKAIYVNNAWNKAMAIDLGEGFYVNMIGAAKKVTFVGDVPTQKVVYSVSAGFLRIGNSSCVTRPVANAGFTNAYGGADGDELYNRSLLKLIRQSGSWTGTTMFDFDAAGGFWYNRSKAAVGPLQWEFDPLLK</sequence>
<organism evidence="1 2">
    <name type="scientific">candidate division WOR-1 bacterium RIFOXYC12_FULL_54_18</name>
    <dbReference type="NCBI Taxonomy" id="1802584"/>
    <lineage>
        <taxon>Bacteria</taxon>
        <taxon>Bacillati</taxon>
        <taxon>Saganbacteria</taxon>
    </lineage>
</organism>
<evidence type="ECO:0000313" key="1">
    <source>
        <dbReference type="EMBL" id="OGC28283.1"/>
    </source>
</evidence>
<dbReference type="AlphaFoldDB" id="A0A1F4T875"/>
<accession>A0A1F4T875</accession>
<evidence type="ECO:0000313" key="2">
    <source>
        <dbReference type="Proteomes" id="UP000178602"/>
    </source>
</evidence>
<reference evidence="1 2" key="1">
    <citation type="journal article" date="2016" name="Nat. Commun.">
        <title>Thousands of microbial genomes shed light on interconnected biogeochemical processes in an aquifer system.</title>
        <authorList>
            <person name="Anantharaman K."/>
            <person name="Brown C.T."/>
            <person name="Hug L.A."/>
            <person name="Sharon I."/>
            <person name="Castelle C.J."/>
            <person name="Probst A.J."/>
            <person name="Thomas B.C."/>
            <person name="Singh A."/>
            <person name="Wilkins M.J."/>
            <person name="Karaoz U."/>
            <person name="Brodie E.L."/>
            <person name="Williams K.H."/>
            <person name="Hubbard S.S."/>
            <person name="Banfield J.F."/>
        </authorList>
    </citation>
    <scope>NUCLEOTIDE SEQUENCE [LARGE SCALE GENOMIC DNA]</scope>
</reference>
<protein>
    <submittedName>
        <fullName evidence="1">Uncharacterized protein</fullName>
    </submittedName>
</protein>
<proteinExistence type="predicted"/>
<name>A0A1F4T875_UNCSA</name>
<dbReference type="Proteomes" id="UP000178602">
    <property type="component" value="Unassembled WGS sequence"/>
</dbReference>